<organism evidence="2 3">
    <name type="scientific">Bifidobacterium scaligerum</name>
    <dbReference type="NCBI Taxonomy" id="2052656"/>
    <lineage>
        <taxon>Bacteria</taxon>
        <taxon>Bacillati</taxon>
        <taxon>Actinomycetota</taxon>
        <taxon>Actinomycetes</taxon>
        <taxon>Bifidobacteriales</taxon>
        <taxon>Bifidobacteriaceae</taxon>
        <taxon>Bifidobacterium</taxon>
    </lineage>
</organism>
<evidence type="ECO:0000256" key="1">
    <source>
        <dbReference type="SAM" id="MobiDB-lite"/>
    </source>
</evidence>
<evidence type="ECO:0000313" key="2">
    <source>
        <dbReference type="EMBL" id="PJM79744.1"/>
    </source>
</evidence>
<comment type="caution">
    <text evidence="2">The sequence shown here is derived from an EMBL/GenBank/DDBJ whole genome shotgun (WGS) entry which is preliminary data.</text>
</comment>
<dbReference type="AlphaFoldDB" id="A0A2M9HSE7"/>
<evidence type="ECO:0000313" key="3">
    <source>
        <dbReference type="Proteomes" id="UP000228755"/>
    </source>
</evidence>
<sequence length="222" mass="24254">MRTGQFRLGATPCAADFRSRFACRRRFRFVSAGIIAGVVLRCGAVKNNHREETVMAKPRERNRAMRAIADNALDAELEALRRKRGELSRLGILLDDMRWAAERFRDAAQSFCDDHHMPRAQLVRTLRMEPRETGMAFHAVTPDYGQANPADSHGEIHDDEDSSLESDGRPASAVDTPEIALTEDNAATANAADAGDAGESGSIGLDPEGLRFGFPRPGGYAG</sequence>
<proteinExistence type="predicted"/>
<reference evidence="2 3" key="1">
    <citation type="submission" date="2017-11" db="EMBL/GenBank/DDBJ databases">
        <title>Draft genome sequences of strains TRE 1, TRE D, TRE H and TRI 7, isolated from tamarins, belonging to four potential novel Bifidobacterium species.</title>
        <authorList>
            <person name="Mattarelli P."/>
            <person name="Modesto M."/>
            <person name="Bonetti A."/>
            <person name="Puglisi E."/>
            <person name="Morelli L."/>
        </authorList>
    </citation>
    <scope>NUCLEOTIDE SEQUENCE [LARGE SCALE GENOMIC DNA]</scope>
    <source>
        <strain evidence="3">TRED</strain>
    </source>
</reference>
<gene>
    <name evidence="2" type="ORF">CUU80_00935</name>
</gene>
<name>A0A2M9HSE7_9BIFI</name>
<feature type="compositionally biased region" description="Low complexity" evidence="1">
    <location>
        <begin position="182"/>
        <end position="199"/>
    </location>
</feature>
<keyword evidence="3" id="KW-1185">Reference proteome</keyword>
<protein>
    <submittedName>
        <fullName evidence="2">Uncharacterized protein</fullName>
    </submittedName>
</protein>
<accession>A0A2M9HSE7</accession>
<feature type="region of interest" description="Disordered" evidence="1">
    <location>
        <begin position="141"/>
        <end position="222"/>
    </location>
</feature>
<dbReference type="Proteomes" id="UP000228755">
    <property type="component" value="Unassembled WGS sequence"/>
</dbReference>
<dbReference type="EMBL" id="PGLQ01000001">
    <property type="protein sequence ID" value="PJM79744.1"/>
    <property type="molecule type" value="Genomic_DNA"/>
</dbReference>